<keyword evidence="3" id="KW-1185">Reference proteome</keyword>
<comment type="caution">
    <text evidence="2">The sequence shown here is derived from an EMBL/GenBank/DDBJ whole genome shotgun (WGS) entry which is preliminary data.</text>
</comment>
<name>A0A7W9GS78_9ACTN</name>
<keyword evidence="1" id="KW-0732">Signal</keyword>
<gene>
    <name evidence="2" type="ORF">HD601_003669</name>
</gene>
<evidence type="ECO:0000256" key="1">
    <source>
        <dbReference type="SAM" id="SignalP"/>
    </source>
</evidence>
<protein>
    <submittedName>
        <fullName evidence="2">Copper(I)-binding protein</fullName>
    </submittedName>
</protein>
<proteinExistence type="predicted"/>
<reference evidence="2 3" key="1">
    <citation type="submission" date="2020-08" db="EMBL/GenBank/DDBJ databases">
        <title>Sequencing the genomes of 1000 actinobacteria strains.</title>
        <authorList>
            <person name="Klenk H.-P."/>
        </authorList>
    </citation>
    <scope>NUCLEOTIDE SEQUENCE [LARGE SCALE GENOMIC DNA]</scope>
    <source>
        <strain evidence="2 3">DSM 102122</strain>
    </source>
</reference>
<evidence type="ECO:0000313" key="3">
    <source>
        <dbReference type="Proteomes" id="UP000542813"/>
    </source>
</evidence>
<dbReference type="Proteomes" id="UP000542813">
    <property type="component" value="Unassembled WGS sequence"/>
</dbReference>
<dbReference type="EMBL" id="JACHMM010000001">
    <property type="protein sequence ID" value="MBB5789094.1"/>
    <property type="molecule type" value="Genomic_DNA"/>
</dbReference>
<dbReference type="RefSeq" id="WP_184824234.1">
    <property type="nucleotide sequence ID" value="NZ_JACHMM010000001.1"/>
</dbReference>
<feature type="chain" id="PRO_5039615253" evidence="1">
    <location>
        <begin position="29"/>
        <end position="189"/>
    </location>
</feature>
<dbReference type="AlphaFoldDB" id="A0A7W9GS78"/>
<evidence type="ECO:0000313" key="2">
    <source>
        <dbReference type="EMBL" id="MBB5789094.1"/>
    </source>
</evidence>
<feature type="signal peptide" evidence="1">
    <location>
        <begin position="1"/>
        <end position="28"/>
    </location>
</feature>
<organism evidence="2 3">
    <name type="scientific">Jiangella mangrovi</name>
    <dbReference type="NCBI Taxonomy" id="1524084"/>
    <lineage>
        <taxon>Bacteria</taxon>
        <taxon>Bacillati</taxon>
        <taxon>Actinomycetota</taxon>
        <taxon>Actinomycetes</taxon>
        <taxon>Jiangellales</taxon>
        <taxon>Jiangellaceae</taxon>
        <taxon>Jiangella</taxon>
    </lineage>
</organism>
<sequence length="189" mass="19725">MPRNWGRWAWATAAAAAAALCASGTVSAGPVTAAGAWICMPWPDDGLATVGQWLPNHGPGTVTLTHVALREPVGVAVVEASLMANHQVPGGGSLGMDFGPHPPSFDPADGSPELADEWAQRLPAVGAQIPAGEVRALIFGVRRTTEDRPATLRGFDVTYVDGGRSHRVVMDGDIMLGPDVQACEAWAER</sequence>
<accession>A0A7W9GS78</accession>